<feature type="domain" description="Glycoside hydrolase family 2 catalytic" evidence="8">
    <location>
        <begin position="363"/>
        <end position="453"/>
    </location>
</feature>
<keyword evidence="11" id="KW-1185">Reference proteome</keyword>
<evidence type="ECO:0000256" key="3">
    <source>
        <dbReference type="ARBA" id="ARBA00012754"/>
    </source>
</evidence>
<dbReference type="RefSeq" id="WP_344114237.1">
    <property type="nucleotide sequence ID" value="NZ_BAAANE010000008.1"/>
</dbReference>
<dbReference type="Gene3D" id="3.20.20.80">
    <property type="entry name" value="Glycosidases"/>
    <property type="match status" value="1"/>
</dbReference>
<dbReference type="InterPro" id="IPR008979">
    <property type="entry name" value="Galactose-bd-like_sf"/>
</dbReference>
<sequence length="830" mass="91134">MRIPLDRSPWRVRGFLGDEWRHHRVWADGPLREPDAWMPAQVPGSVADDLWRAGAVPDPYVGLNTRAIEWVSDRHWAYRHEFRLEPPGPGQRAWLCLDGVDHSGIVYLDGEELGRVDGMFVEARFDVSSHLRSQPDHLLVVVVEPAPASEPQVGFTAKVAVHKARMTYGWDFCPRLVHQGIWQQVSLELTGPARITDVAVSTQLLADRAQLEVDVTLDAPGNDVVLSLMDADGELVATGTDVLTVENPRLWWPNGYGDPYLYRLRVTALAGDAISDVRELTIGLRNLRFFRAEGATDNALPYGVEVNGRRIFAKGWNWVPLDLSYGVPRRARLEHLLGLAADAGANLLRVWGGGLIETPAFYAECDRRGLLVWQEFSQSSSGISSTPTDDAGFVAMMLEQAEQLVPRLRNHPSLAIWGGGNELQAGEGEPLDDATPVLAALSGVVRRLDPTRLWLPTSSTGPAFLNRLDLIEQAPENQHDVHGPWEHQGLQDHYALYDAGSAQLLSEFGVEGMTTPRVLARVVPEPSRQLPTRGRPVWDHLGRWWNNEDLVQKSFGGRLHDLTTLGLASQFLQRDGLSYAVEAHRRRAPRCVGTLPWQFNEPYPNAWCTAAITHAGEPKPAYFGVAAAYRPVLVGAVCSRQSWAGFGEIRLPLWALTEESMGPATITARLLSFDGEELASATVKDVELAGGTVMAGELCAPTPPGPFIVDVQLAAGAVRAVRRYVLTGSPDLARLLDGRAVLDTQYEDGRLAVRNLAGVVAPFVRILDGRPYRGGDSDADGWLHCSDSGFVLLPGEERTLSLSWHGASGDRLVSVDGLGLAHAERLIQCR</sequence>
<comment type="caution">
    <text evidence="10">The sequence shown here is derived from an EMBL/GenBank/DDBJ whole genome shotgun (WGS) entry which is preliminary data.</text>
</comment>
<dbReference type="Gene3D" id="2.60.120.260">
    <property type="entry name" value="Galactose-binding domain-like"/>
    <property type="match status" value="1"/>
</dbReference>
<gene>
    <name evidence="10" type="ORF">GCM10009744_47640</name>
</gene>
<dbReference type="EMBL" id="BAAANE010000008">
    <property type="protein sequence ID" value="GAA1650518.1"/>
    <property type="molecule type" value="Genomic_DNA"/>
</dbReference>
<reference evidence="11" key="1">
    <citation type="journal article" date="2019" name="Int. J. Syst. Evol. Microbiol.">
        <title>The Global Catalogue of Microorganisms (GCM) 10K type strain sequencing project: providing services to taxonomists for standard genome sequencing and annotation.</title>
        <authorList>
            <consortium name="The Broad Institute Genomics Platform"/>
            <consortium name="The Broad Institute Genome Sequencing Center for Infectious Disease"/>
            <person name="Wu L."/>
            <person name="Ma J."/>
        </authorList>
    </citation>
    <scope>NUCLEOTIDE SEQUENCE [LARGE SCALE GENOMIC DNA]</scope>
    <source>
        <strain evidence="11">JCM 14306</strain>
    </source>
</reference>
<dbReference type="Pfam" id="PF00703">
    <property type="entry name" value="Glyco_hydro_2"/>
    <property type="match status" value="1"/>
</dbReference>
<dbReference type="PANTHER" id="PTHR43730">
    <property type="entry name" value="BETA-MANNOSIDASE"/>
    <property type="match status" value="1"/>
</dbReference>
<evidence type="ECO:0000313" key="11">
    <source>
        <dbReference type="Proteomes" id="UP001501319"/>
    </source>
</evidence>
<comment type="catalytic activity">
    <reaction evidence="1">
        <text>Hydrolysis of terminal, non-reducing beta-D-mannose residues in beta-D-mannosides.</text>
        <dbReference type="EC" id="3.2.1.25"/>
    </reaction>
</comment>
<keyword evidence="5" id="KW-0378">Hydrolase</keyword>
<dbReference type="InterPro" id="IPR050887">
    <property type="entry name" value="Beta-mannosidase_GH2"/>
</dbReference>
<evidence type="ECO:0000256" key="2">
    <source>
        <dbReference type="ARBA" id="ARBA00007401"/>
    </source>
</evidence>
<feature type="domain" description="Beta-mannosidase-like galactose-binding" evidence="9">
    <location>
        <begin position="35"/>
        <end position="183"/>
    </location>
</feature>
<dbReference type="PANTHER" id="PTHR43730:SF1">
    <property type="entry name" value="BETA-MANNOSIDASE"/>
    <property type="match status" value="1"/>
</dbReference>
<protein>
    <recommendedName>
        <fullName evidence="3">beta-mannosidase</fullName>
        <ecNumber evidence="3">3.2.1.25</ecNumber>
    </recommendedName>
</protein>
<dbReference type="InterPro" id="IPR054593">
    <property type="entry name" value="Beta-mannosidase-like_N2"/>
</dbReference>
<accession>A0ABP4RFN9</accession>
<keyword evidence="4" id="KW-0732">Signal</keyword>
<evidence type="ECO:0000256" key="6">
    <source>
        <dbReference type="ARBA" id="ARBA00023295"/>
    </source>
</evidence>
<dbReference type="SUPFAM" id="SSF49303">
    <property type="entry name" value="beta-Galactosidase/glucuronidase domain"/>
    <property type="match status" value="1"/>
</dbReference>
<dbReference type="InterPro" id="IPR023232">
    <property type="entry name" value="Glyco_hydro_2_AS"/>
</dbReference>
<comment type="similarity">
    <text evidence="2">Belongs to the glycosyl hydrolase 2 family.</text>
</comment>
<dbReference type="Proteomes" id="UP001501319">
    <property type="component" value="Unassembled WGS sequence"/>
</dbReference>
<feature type="domain" description="Glycoside hydrolase family 2 immunoglobulin-like beta-sandwich" evidence="7">
    <location>
        <begin position="194"/>
        <end position="285"/>
    </location>
</feature>
<dbReference type="EC" id="3.2.1.25" evidence="3"/>
<dbReference type="Gene3D" id="2.60.40.10">
    <property type="entry name" value="Immunoglobulins"/>
    <property type="match status" value="1"/>
</dbReference>
<dbReference type="Pfam" id="PF22666">
    <property type="entry name" value="Glyco_hydro_2_N2"/>
    <property type="match status" value="1"/>
</dbReference>
<organism evidence="10 11">
    <name type="scientific">Kribbella alba</name>
    <dbReference type="NCBI Taxonomy" id="190197"/>
    <lineage>
        <taxon>Bacteria</taxon>
        <taxon>Bacillati</taxon>
        <taxon>Actinomycetota</taxon>
        <taxon>Actinomycetes</taxon>
        <taxon>Propionibacteriales</taxon>
        <taxon>Kribbellaceae</taxon>
        <taxon>Kribbella</taxon>
    </lineage>
</organism>
<name>A0ABP4RFN9_9ACTN</name>
<dbReference type="SUPFAM" id="SSF51445">
    <property type="entry name" value="(Trans)glycosidases"/>
    <property type="match status" value="1"/>
</dbReference>
<evidence type="ECO:0000259" key="9">
    <source>
        <dbReference type="Pfam" id="PF22666"/>
    </source>
</evidence>
<evidence type="ECO:0000313" key="10">
    <source>
        <dbReference type="EMBL" id="GAA1650518.1"/>
    </source>
</evidence>
<dbReference type="InterPro" id="IPR006103">
    <property type="entry name" value="Glyco_hydro_2_cat"/>
</dbReference>
<evidence type="ECO:0000256" key="1">
    <source>
        <dbReference type="ARBA" id="ARBA00000829"/>
    </source>
</evidence>
<dbReference type="InterPro" id="IPR017853">
    <property type="entry name" value="GH"/>
</dbReference>
<evidence type="ECO:0000256" key="5">
    <source>
        <dbReference type="ARBA" id="ARBA00022801"/>
    </source>
</evidence>
<dbReference type="InterPro" id="IPR013783">
    <property type="entry name" value="Ig-like_fold"/>
</dbReference>
<dbReference type="PROSITE" id="PS00608">
    <property type="entry name" value="GLYCOSYL_HYDROL_F2_2"/>
    <property type="match status" value="1"/>
</dbReference>
<dbReference type="InterPro" id="IPR006102">
    <property type="entry name" value="Ig-like_GH2"/>
</dbReference>
<proteinExistence type="inferred from homology"/>
<evidence type="ECO:0000259" key="8">
    <source>
        <dbReference type="Pfam" id="PF02836"/>
    </source>
</evidence>
<evidence type="ECO:0000259" key="7">
    <source>
        <dbReference type="Pfam" id="PF00703"/>
    </source>
</evidence>
<dbReference type="SUPFAM" id="SSF49785">
    <property type="entry name" value="Galactose-binding domain-like"/>
    <property type="match status" value="1"/>
</dbReference>
<evidence type="ECO:0000256" key="4">
    <source>
        <dbReference type="ARBA" id="ARBA00022729"/>
    </source>
</evidence>
<dbReference type="InterPro" id="IPR036156">
    <property type="entry name" value="Beta-gal/glucu_dom_sf"/>
</dbReference>
<dbReference type="Pfam" id="PF02836">
    <property type="entry name" value="Glyco_hydro_2_C"/>
    <property type="match status" value="1"/>
</dbReference>
<keyword evidence="6" id="KW-0326">Glycosidase</keyword>